<evidence type="ECO:0000256" key="1">
    <source>
        <dbReference type="SAM" id="Phobius"/>
    </source>
</evidence>
<dbReference type="InterPro" id="IPR021560">
    <property type="entry name" value="DUF3021"/>
</dbReference>
<feature type="transmembrane region" description="Helical" evidence="1">
    <location>
        <begin position="108"/>
        <end position="133"/>
    </location>
</feature>
<evidence type="ECO:0008006" key="4">
    <source>
        <dbReference type="Google" id="ProtNLM"/>
    </source>
</evidence>
<keyword evidence="1" id="KW-0812">Transmembrane</keyword>
<dbReference type="Pfam" id="PF11457">
    <property type="entry name" value="DUF3021"/>
    <property type="match status" value="1"/>
</dbReference>
<organism evidence="2 3">
    <name type="scientific">Granulicatella balaenopterae</name>
    <dbReference type="NCBI Taxonomy" id="137733"/>
    <lineage>
        <taxon>Bacteria</taxon>
        <taxon>Bacillati</taxon>
        <taxon>Bacillota</taxon>
        <taxon>Bacilli</taxon>
        <taxon>Lactobacillales</taxon>
        <taxon>Carnobacteriaceae</taxon>
        <taxon>Granulicatella</taxon>
    </lineage>
</organism>
<accession>A0A1H9HFG4</accession>
<proteinExistence type="predicted"/>
<evidence type="ECO:0000313" key="2">
    <source>
        <dbReference type="EMBL" id="SEQ60956.1"/>
    </source>
</evidence>
<dbReference type="STRING" id="137733.SAMN05421767_10284"/>
<dbReference type="Proteomes" id="UP000198556">
    <property type="component" value="Unassembled WGS sequence"/>
</dbReference>
<evidence type="ECO:0000313" key="3">
    <source>
        <dbReference type="Proteomes" id="UP000198556"/>
    </source>
</evidence>
<protein>
    <recommendedName>
        <fullName evidence="4">DUF3021 domain-containing protein</fullName>
    </recommendedName>
</protein>
<dbReference type="EMBL" id="FOGF01000002">
    <property type="protein sequence ID" value="SEQ60956.1"/>
    <property type="molecule type" value="Genomic_DNA"/>
</dbReference>
<feature type="transmembrane region" description="Helical" evidence="1">
    <location>
        <begin position="46"/>
        <end position="72"/>
    </location>
</feature>
<dbReference type="RefSeq" id="WP_089745712.1">
    <property type="nucleotide sequence ID" value="NZ_FOGF01000002.1"/>
</dbReference>
<dbReference type="OrthoDB" id="2735472at2"/>
<keyword evidence="3" id="KW-1185">Reference proteome</keyword>
<reference evidence="2 3" key="1">
    <citation type="submission" date="2016-10" db="EMBL/GenBank/DDBJ databases">
        <authorList>
            <person name="de Groot N.N."/>
        </authorList>
    </citation>
    <scope>NUCLEOTIDE SEQUENCE [LARGE SCALE GENOMIC DNA]</scope>
    <source>
        <strain evidence="2 3">DSM 15827</strain>
    </source>
</reference>
<dbReference type="AlphaFoldDB" id="A0A1H9HFG4"/>
<sequence length="151" mass="16980">MTVKNIICKIIQGAVIGIAIGFIMSVGNSTLATNYLPGPPELVNQVGMLTAAQMVLGYSALLGMIFSLSSLVWQQKSSLMMRTIVYYLVNLIGMSVVGYRLYFFSHNAISYLIFLLIYSGIFIIIWLMKYLYIQKSITQMNQKIKQMNQEA</sequence>
<feature type="transmembrane region" description="Helical" evidence="1">
    <location>
        <begin position="7"/>
        <end position="26"/>
    </location>
</feature>
<gene>
    <name evidence="2" type="ORF">SAMN05421767_10284</name>
</gene>
<feature type="transmembrane region" description="Helical" evidence="1">
    <location>
        <begin position="84"/>
        <end position="102"/>
    </location>
</feature>
<name>A0A1H9HFG4_9LACT</name>
<keyword evidence="1" id="KW-1133">Transmembrane helix</keyword>
<keyword evidence="1" id="KW-0472">Membrane</keyword>